<evidence type="ECO:0000313" key="1">
    <source>
        <dbReference type="EMBL" id="GAG18675.1"/>
    </source>
</evidence>
<feature type="non-terminal residue" evidence="1">
    <location>
        <position position="81"/>
    </location>
</feature>
<sequence>MGVADTIQDKIMKFLPLGRKLTIAIDVDGTIAHSSHIDFTKVDKNLDELMQAKPIKEALKTIKRLYKQGHKIVFYSSRSKR</sequence>
<dbReference type="SUPFAM" id="SSF56784">
    <property type="entry name" value="HAD-like"/>
    <property type="match status" value="1"/>
</dbReference>
<organism evidence="1">
    <name type="scientific">marine sediment metagenome</name>
    <dbReference type="NCBI Taxonomy" id="412755"/>
    <lineage>
        <taxon>unclassified sequences</taxon>
        <taxon>metagenomes</taxon>
        <taxon>ecological metagenomes</taxon>
    </lineage>
</organism>
<dbReference type="InterPro" id="IPR023214">
    <property type="entry name" value="HAD_sf"/>
</dbReference>
<protein>
    <recommendedName>
        <fullName evidence="2">FCP1 homology domain-containing protein</fullName>
    </recommendedName>
</protein>
<dbReference type="EMBL" id="BARS01035451">
    <property type="protein sequence ID" value="GAG18675.1"/>
    <property type="molecule type" value="Genomic_DNA"/>
</dbReference>
<comment type="caution">
    <text evidence="1">The sequence shown here is derived from an EMBL/GenBank/DDBJ whole genome shotgun (WGS) entry which is preliminary data.</text>
</comment>
<gene>
    <name evidence="1" type="ORF">S01H1_54616</name>
</gene>
<reference evidence="1" key="1">
    <citation type="journal article" date="2014" name="Front. Microbiol.">
        <title>High frequency of phylogenetically diverse reductive dehalogenase-homologous genes in deep subseafloor sedimentary metagenomes.</title>
        <authorList>
            <person name="Kawai M."/>
            <person name="Futagami T."/>
            <person name="Toyoda A."/>
            <person name="Takaki Y."/>
            <person name="Nishi S."/>
            <person name="Hori S."/>
            <person name="Arai W."/>
            <person name="Tsubouchi T."/>
            <person name="Morono Y."/>
            <person name="Uchiyama I."/>
            <person name="Ito T."/>
            <person name="Fujiyama A."/>
            <person name="Inagaki F."/>
            <person name="Takami H."/>
        </authorList>
    </citation>
    <scope>NUCLEOTIDE SEQUENCE</scope>
    <source>
        <strain evidence="1">Expedition CK06-06</strain>
    </source>
</reference>
<dbReference type="AlphaFoldDB" id="X0VK91"/>
<proteinExistence type="predicted"/>
<dbReference type="Gene3D" id="3.40.50.1000">
    <property type="entry name" value="HAD superfamily/HAD-like"/>
    <property type="match status" value="1"/>
</dbReference>
<accession>X0VK91</accession>
<dbReference type="InterPro" id="IPR036412">
    <property type="entry name" value="HAD-like_sf"/>
</dbReference>
<name>X0VK91_9ZZZZ</name>
<evidence type="ECO:0008006" key="2">
    <source>
        <dbReference type="Google" id="ProtNLM"/>
    </source>
</evidence>